<proteinExistence type="predicted"/>
<gene>
    <name evidence="1" type="ORF">Pan216_34850</name>
</gene>
<dbReference type="Proteomes" id="UP000317093">
    <property type="component" value="Chromosome"/>
</dbReference>
<evidence type="ECO:0000313" key="2">
    <source>
        <dbReference type="Proteomes" id="UP000317093"/>
    </source>
</evidence>
<dbReference type="KEGG" id="knv:Pan216_34850"/>
<reference evidence="1 2" key="1">
    <citation type="submission" date="2019-02" db="EMBL/GenBank/DDBJ databases">
        <title>Deep-cultivation of Planctomycetes and their phenomic and genomic characterization uncovers novel biology.</title>
        <authorList>
            <person name="Wiegand S."/>
            <person name="Jogler M."/>
            <person name="Boedeker C."/>
            <person name="Pinto D."/>
            <person name="Vollmers J."/>
            <person name="Rivas-Marin E."/>
            <person name="Kohn T."/>
            <person name="Peeters S.H."/>
            <person name="Heuer A."/>
            <person name="Rast P."/>
            <person name="Oberbeckmann S."/>
            <person name="Bunk B."/>
            <person name="Jeske O."/>
            <person name="Meyerdierks A."/>
            <person name="Storesund J.E."/>
            <person name="Kallscheuer N."/>
            <person name="Luecker S."/>
            <person name="Lage O.M."/>
            <person name="Pohl T."/>
            <person name="Merkel B.J."/>
            <person name="Hornburger P."/>
            <person name="Mueller R.-W."/>
            <person name="Bruemmer F."/>
            <person name="Labrenz M."/>
            <person name="Spormann A.M."/>
            <person name="Op den Camp H."/>
            <person name="Overmann J."/>
            <person name="Amann R."/>
            <person name="Jetten M.S.M."/>
            <person name="Mascher T."/>
            <person name="Medema M.H."/>
            <person name="Devos D.P."/>
            <person name="Kaster A.-K."/>
            <person name="Ovreas L."/>
            <person name="Rohde M."/>
            <person name="Galperin M.Y."/>
            <person name="Jogler C."/>
        </authorList>
    </citation>
    <scope>NUCLEOTIDE SEQUENCE [LARGE SCALE GENOMIC DNA]</scope>
    <source>
        <strain evidence="1 2">Pan216</strain>
    </source>
</reference>
<evidence type="ECO:0000313" key="1">
    <source>
        <dbReference type="EMBL" id="QDU62618.1"/>
    </source>
</evidence>
<dbReference type="AlphaFoldDB" id="A0A518B6L8"/>
<sequence>MLTLVVGMLESPTLVVGMLERPTLVVGMRDRLTHDWRTRFPGTNLPIGPLGYFPEGVGEDRQGLVEMIVGHD</sequence>
<dbReference type="EMBL" id="CP036279">
    <property type="protein sequence ID" value="QDU62618.1"/>
    <property type="molecule type" value="Genomic_DNA"/>
</dbReference>
<keyword evidence="2" id="KW-1185">Reference proteome</keyword>
<name>A0A518B6L8_9BACT</name>
<organism evidence="1 2">
    <name type="scientific">Kolteria novifilia</name>
    <dbReference type="NCBI Taxonomy" id="2527975"/>
    <lineage>
        <taxon>Bacteria</taxon>
        <taxon>Pseudomonadati</taxon>
        <taxon>Planctomycetota</taxon>
        <taxon>Planctomycetia</taxon>
        <taxon>Kolteriales</taxon>
        <taxon>Kolteriaceae</taxon>
        <taxon>Kolteria</taxon>
    </lineage>
</organism>
<protein>
    <submittedName>
        <fullName evidence="1">Uncharacterized protein</fullName>
    </submittedName>
</protein>
<accession>A0A518B6L8</accession>